<comment type="caution">
    <text evidence="1">The sequence shown here is derived from an EMBL/GenBank/DDBJ whole genome shotgun (WGS) entry which is preliminary data.</text>
</comment>
<evidence type="ECO:0000313" key="2">
    <source>
        <dbReference type="Proteomes" id="UP001597525"/>
    </source>
</evidence>
<dbReference type="Pfam" id="PF16398">
    <property type="entry name" value="DUF5007"/>
    <property type="match status" value="1"/>
</dbReference>
<dbReference type="Proteomes" id="UP001597525">
    <property type="component" value="Unassembled WGS sequence"/>
</dbReference>
<reference evidence="2" key="1">
    <citation type="journal article" date="2019" name="Int. J. Syst. Evol. Microbiol.">
        <title>The Global Catalogue of Microorganisms (GCM) 10K type strain sequencing project: providing services to taxonomists for standard genome sequencing and annotation.</title>
        <authorList>
            <consortium name="The Broad Institute Genomics Platform"/>
            <consortium name="The Broad Institute Genome Sequencing Center for Infectious Disease"/>
            <person name="Wu L."/>
            <person name="Ma J."/>
        </authorList>
    </citation>
    <scope>NUCLEOTIDE SEQUENCE [LARGE SCALE GENOMIC DNA]</scope>
    <source>
        <strain evidence="2">KCTC 22814</strain>
    </source>
</reference>
<gene>
    <name evidence="1" type="ORF">ACFS7Y_17545</name>
</gene>
<dbReference type="InterPro" id="IPR032173">
    <property type="entry name" value="DUF5007"/>
</dbReference>
<evidence type="ECO:0000313" key="1">
    <source>
        <dbReference type="EMBL" id="MFD2969203.1"/>
    </source>
</evidence>
<dbReference type="EMBL" id="JBHUPB010000012">
    <property type="protein sequence ID" value="MFD2969203.1"/>
    <property type="molecule type" value="Genomic_DNA"/>
</dbReference>
<organism evidence="1 2">
    <name type="scientific">Sphingobacterium bambusae</name>
    <dbReference type="NCBI Taxonomy" id="662858"/>
    <lineage>
        <taxon>Bacteria</taxon>
        <taxon>Pseudomonadati</taxon>
        <taxon>Bacteroidota</taxon>
        <taxon>Sphingobacteriia</taxon>
        <taxon>Sphingobacteriales</taxon>
        <taxon>Sphingobacteriaceae</taxon>
        <taxon>Sphingobacterium</taxon>
    </lineage>
</organism>
<proteinExistence type="predicted"/>
<keyword evidence="2" id="KW-1185">Reference proteome</keyword>
<accession>A0ABW6BIT7</accession>
<sequence>MDTSGFLSDGAQYDTRQAVIPVGGARWRGPVLNTDGSSLPIHASIAAIRDENGNDAMSKFNYEVEVSLWDSVFTGGEQSLDEINRKRRIVARPVLDINPLNGQLIFYTEADTARTPLGRYTVDILVKNSSREIRIDSALVLTLQASSGVSLQQSPYRLGFTSAAYVVRRTGDGNRITFRYFNNETPLRVSDMIFYPINNLGYVSNSFLDIPQYMAENFAFSADGTSATIDVNSFPFPLTGSRHILHYAGGVGGTSPIGGTSSYFGYLFAFYKAGSYEIDINLTSP</sequence>
<name>A0ABW6BIT7_9SPHI</name>
<protein>
    <submittedName>
        <fullName evidence="1">DUF5007 domain-containing protein</fullName>
    </submittedName>
</protein>